<dbReference type="Gene3D" id="3.30.413.10">
    <property type="entry name" value="Sulfite Reductase Hemoprotein, domain 1"/>
    <property type="match status" value="1"/>
</dbReference>
<dbReference type="Proteomes" id="UP000054976">
    <property type="component" value="Unassembled WGS sequence"/>
</dbReference>
<dbReference type="RefSeq" id="WP_059175929.1">
    <property type="nucleotide sequence ID" value="NZ_BCNO01000001.1"/>
</dbReference>
<evidence type="ECO:0000256" key="2">
    <source>
        <dbReference type="ARBA" id="ARBA00001966"/>
    </source>
</evidence>
<organism evidence="9 10">
    <name type="scientific">Thermodesulfovibrio aggregans</name>
    <dbReference type="NCBI Taxonomy" id="86166"/>
    <lineage>
        <taxon>Bacteria</taxon>
        <taxon>Pseudomonadati</taxon>
        <taxon>Nitrospirota</taxon>
        <taxon>Thermodesulfovibrionia</taxon>
        <taxon>Thermodesulfovibrionales</taxon>
        <taxon>Thermodesulfovibrionaceae</taxon>
        <taxon>Thermodesulfovibrio</taxon>
    </lineage>
</organism>
<dbReference type="PANTHER" id="PTHR11493">
    <property type="entry name" value="SULFITE REDUCTASE [NADPH] SUBUNIT BETA-RELATED"/>
    <property type="match status" value="1"/>
</dbReference>
<dbReference type="EMBL" id="BCNO01000001">
    <property type="protein sequence ID" value="GAQ94481.1"/>
    <property type="molecule type" value="Genomic_DNA"/>
</dbReference>
<dbReference type="InterPro" id="IPR045854">
    <property type="entry name" value="NO2/SO3_Rdtase_4Fe4S_sf"/>
</dbReference>
<dbReference type="GO" id="GO:0018551">
    <property type="term" value="F:dissimilatory sulfite reductase (NADH) activity"/>
    <property type="evidence" value="ECO:0007669"/>
    <property type="project" value="InterPro"/>
</dbReference>
<dbReference type="GO" id="GO:0046872">
    <property type="term" value="F:metal ion binding"/>
    <property type="evidence" value="ECO:0007669"/>
    <property type="project" value="UniProtKB-KW"/>
</dbReference>
<comment type="caution">
    <text evidence="9">The sequence shown here is derived from an EMBL/GenBank/DDBJ whole genome shotgun (WGS) entry which is preliminary data.</text>
</comment>
<dbReference type="PANTHER" id="PTHR11493:SF47">
    <property type="entry name" value="SULFITE REDUCTASE [NADPH] SUBUNIT BETA"/>
    <property type="match status" value="1"/>
</dbReference>
<keyword evidence="10" id="KW-1185">Reference proteome</keyword>
<evidence type="ECO:0000256" key="3">
    <source>
        <dbReference type="ARBA" id="ARBA00022485"/>
    </source>
</evidence>
<evidence type="ECO:0000259" key="8">
    <source>
        <dbReference type="PROSITE" id="PS51379"/>
    </source>
</evidence>
<dbReference type="InterPro" id="IPR045169">
    <property type="entry name" value="NO2/SO3_Rdtase_4Fe4S_prot"/>
</dbReference>
<dbReference type="Gene3D" id="3.30.70.20">
    <property type="match status" value="1"/>
</dbReference>
<evidence type="ECO:0000256" key="7">
    <source>
        <dbReference type="ARBA" id="ARBA00023014"/>
    </source>
</evidence>
<dbReference type="NCBIfam" id="TIGR02066">
    <property type="entry name" value="dsrB"/>
    <property type="match status" value="1"/>
</dbReference>
<dbReference type="SUPFAM" id="SSF54862">
    <property type="entry name" value="4Fe-4S ferredoxins"/>
    <property type="match status" value="1"/>
</dbReference>
<comment type="cofactor">
    <cofactor evidence="1">
        <name>siroheme</name>
        <dbReference type="ChEBI" id="CHEBI:60052"/>
    </cofactor>
</comment>
<evidence type="ECO:0000256" key="1">
    <source>
        <dbReference type="ARBA" id="ARBA00001929"/>
    </source>
</evidence>
<evidence type="ECO:0000256" key="6">
    <source>
        <dbReference type="ARBA" id="ARBA00023004"/>
    </source>
</evidence>
<dbReference type="InterPro" id="IPR036136">
    <property type="entry name" value="Nit/Sulf_reduc_fer-like_dom_sf"/>
</dbReference>
<dbReference type="GO" id="GO:0000103">
    <property type="term" value="P:sulfate assimilation"/>
    <property type="evidence" value="ECO:0007669"/>
    <property type="project" value="TreeGrafter"/>
</dbReference>
<comment type="cofactor">
    <cofactor evidence="2">
        <name>[4Fe-4S] cluster</name>
        <dbReference type="ChEBI" id="CHEBI:49883"/>
    </cofactor>
</comment>
<dbReference type="Pfam" id="PF00037">
    <property type="entry name" value="Fer4"/>
    <property type="match status" value="1"/>
</dbReference>
<dbReference type="Pfam" id="PF01077">
    <property type="entry name" value="NIR_SIR"/>
    <property type="match status" value="1"/>
</dbReference>
<dbReference type="Pfam" id="PF03460">
    <property type="entry name" value="NIR_SIR_ferr"/>
    <property type="match status" value="1"/>
</dbReference>
<keyword evidence="3" id="KW-0004">4Fe-4S</keyword>
<keyword evidence="7" id="KW-0411">Iron-sulfur</keyword>
<dbReference type="GO" id="GO:0050311">
    <property type="term" value="F:sulfite reductase (ferredoxin) activity"/>
    <property type="evidence" value="ECO:0007669"/>
    <property type="project" value="TreeGrafter"/>
</dbReference>
<protein>
    <submittedName>
        <fullName evidence="9">Sulfite reductase beta subunit</fullName>
    </submittedName>
</protein>
<accession>A0A0U9HUG9</accession>
<keyword evidence="5" id="KW-0560">Oxidoreductase</keyword>
<evidence type="ECO:0000313" key="9">
    <source>
        <dbReference type="EMBL" id="GAQ94481.1"/>
    </source>
</evidence>
<dbReference type="InterPro" id="IPR011808">
    <property type="entry name" value="DsrB"/>
</dbReference>
<evidence type="ECO:0000256" key="4">
    <source>
        <dbReference type="ARBA" id="ARBA00022723"/>
    </source>
</evidence>
<dbReference type="GO" id="GO:0009055">
    <property type="term" value="F:electron transfer activity"/>
    <property type="evidence" value="ECO:0007669"/>
    <property type="project" value="InterPro"/>
</dbReference>
<dbReference type="InterPro" id="IPR017900">
    <property type="entry name" value="4Fe4S_Fe_S_CS"/>
</dbReference>
<reference evidence="10" key="1">
    <citation type="submission" date="2016-01" db="EMBL/GenBank/DDBJ databases">
        <title>Draft genome sequence of Thermodesulfovibrio aggregans strain TGE-P1.</title>
        <authorList>
            <person name="Sekiguchi Y."/>
            <person name="Ohashi A."/>
            <person name="Matsuura N."/>
            <person name="Tourlousse M.D."/>
        </authorList>
    </citation>
    <scope>NUCLEOTIDE SEQUENCE [LARGE SCALE GENOMIC DNA]</scope>
    <source>
        <strain evidence="10">TGE-P1</strain>
    </source>
</reference>
<dbReference type="SUPFAM" id="SSF55124">
    <property type="entry name" value="Nitrite/Sulfite reductase N-terminal domain-like"/>
    <property type="match status" value="1"/>
</dbReference>
<evidence type="ECO:0000313" key="10">
    <source>
        <dbReference type="Proteomes" id="UP000054976"/>
    </source>
</evidence>
<gene>
    <name evidence="9" type="ORF">TAGGR_1663</name>
</gene>
<dbReference type="GO" id="GO:0020037">
    <property type="term" value="F:heme binding"/>
    <property type="evidence" value="ECO:0007669"/>
    <property type="project" value="InterPro"/>
</dbReference>
<feature type="domain" description="4Fe-4S ferredoxin-type" evidence="8">
    <location>
        <begin position="238"/>
        <end position="268"/>
    </location>
</feature>
<proteinExistence type="predicted"/>
<dbReference type="GO" id="GO:0016002">
    <property type="term" value="F:sulfite reductase activity"/>
    <property type="evidence" value="ECO:0007669"/>
    <property type="project" value="TreeGrafter"/>
</dbReference>
<dbReference type="PROSITE" id="PS51379">
    <property type="entry name" value="4FE4S_FER_2"/>
    <property type="match status" value="1"/>
</dbReference>
<dbReference type="GO" id="GO:0051539">
    <property type="term" value="F:4 iron, 4 sulfur cluster binding"/>
    <property type="evidence" value="ECO:0007669"/>
    <property type="project" value="UniProtKB-KW"/>
</dbReference>
<dbReference type="SUPFAM" id="SSF56014">
    <property type="entry name" value="Nitrite and sulphite reductase 4Fe-4S domain-like"/>
    <property type="match status" value="1"/>
</dbReference>
<dbReference type="InterPro" id="IPR005117">
    <property type="entry name" value="NiRdtase/SiRdtase_haem-b_fer"/>
</dbReference>
<evidence type="ECO:0000256" key="5">
    <source>
        <dbReference type="ARBA" id="ARBA00023002"/>
    </source>
</evidence>
<name>A0A0U9HUG9_9BACT</name>
<keyword evidence="4" id="KW-0479">Metal-binding</keyword>
<sequence>MGEIPEKFFIPDVVDVKQRKTDIGPPHYSNFLPPVIKKNYGNWKTHEILSPGLMVHIANSGDKIWTVRVASPRLLSTDTLREIADIADKYCDGYFRFTTRNNIEFLVSDESKVQPLIDELNAKKFMIGGIGSRVSNIVHTQGWIHCHSAAVDASALVKAIMDEFADYFTTKETPNKVRFAVACCTNMCGAVHCSDIAYVGIHRKLPRIDHDNFKNVCELPTTMAACPTAAITPDPAKKSIKINPEKCMYCGNCFSVCPALPIADPENDGVAIVVGGKVGNLRKPPMFSKLAVAYLPNNPPRWPEVVKATRKIFDAYIAGAKKHERVGEWIERIGWEKFFAVTGLPFTFQHIDDWTYAFKTFRTTTQFKWTK</sequence>
<dbReference type="InterPro" id="IPR017896">
    <property type="entry name" value="4Fe4S_Fe-S-bd"/>
</dbReference>
<dbReference type="PROSITE" id="PS00198">
    <property type="entry name" value="4FE4S_FER_1"/>
    <property type="match status" value="1"/>
</dbReference>
<dbReference type="OrthoDB" id="9766142at2"/>
<dbReference type="STRING" id="86166.TAGGR_1663"/>
<dbReference type="InterPro" id="IPR006067">
    <property type="entry name" value="NO2/SO3_Rdtase_4Fe4S_dom"/>
</dbReference>
<dbReference type="AlphaFoldDB" id="A0A0U9HUG9"/>
<dbReference type="GO" id="GO:0009337">
    <property type="term" value="C:sulfite reductase complex (NADPH)"/>
    <property type="evidence" value="ECO:0007669"/>
    <property type="project" value="TreeGrafter"/>
</dbReference>
<keyword evidence="6" id="KW-0408">Iron</keyword>
<dbReference type="Gene3D" id="3.30.70.3340">
    <property type="match status" value="1"/>
</dbReference>